<protein>
    <submittedName>
        <fullName evidence="1">Uncharacterized protein</fullName>
    </submittedName>
</protein>
<dbReference type="OrthoDB" id="7283678at2"/>
<comment type="caution">
    <text evidence="1">The sequence shown here is derived from an EMBL/GenBank/DDBJ whole genome shotgun (WGS) entry which is preliminary data.</text>
</comment>
<name>Q2CG28_OCEGH</name>
<evidence type="ECO:0000313" key="1">
    <source>
        <dbReference type="EMBL" id="EAR51701.1"/>
    </source>
</evidence>
<organism evidence="1 2">
    <name type="scientific">Oceanicola granulosus (strain ATCC BAA-861 / DSM 15982 / KCTC 12143 / HTCC2516)</name>
    <dbReference type="NCBI Taxonomy" id="314256"/>
    <lineage>
        <taxon>Bacteria</taxon>
        <taxon>Pseudomonadati</taxon>
        <taxon>Pseudomonadota</taxon>
        <taxon>Alphaproteobacteria</taxon>
        <taxon>Rhodobacterales</taxon>
        <taxon>Roseobacteraceae</taxon>
        <taxon>Oceanicola</taxon>
    </lineage>
</organism>
<reference evidence="1 2" key="1">
    <citation type="journal article" date="2010" name="J. Bacteriol.">
        <title>Genome sequences of Oceanicola granulosus HTCC2516(T) and Oceanicola batsensis HTCC2597(TDelta).</title>
        <authorList>
            <person name="Thrash J.C."/>
            <person name="Cho J.C."/>
            <person name="Vergin K.L."/>
            <person name="Giovannoni S.J."/>
        </authorList>
    </citation>
    <scope>NUCLEOTIDE SEQUENCE [LARGE SCALE GENOMIC DNA]</scope>
    <source>
        <strain evidence="2">ATCC BAA-861 / DSM 15982 / KCTC 12143 / HTCC2516</strain>
    </source>
</reference>
<dbReference type="Proteomes" id="UP000003635">
    <property type="component" value="Unassembled WGS sequence"/>
</dbReference>
<accession>Q2CG28</accession>
<dbReference type="RefSeq" id="WP_007254239.1">
    <property type="nucleotide sequence ID" value="NZ_CH724107.1"/>
</dbReference>
<sequence length="67" mass="7386">MNELRWLLRAKRWADRPPSAERVKLVLGVIAACLLLAGVVRFVGWPDWATLEPVGRPKVQVSPAAPG</sequence>
<keyword evidence="2" id="KW-1185">Reference proteome</keyword>
<evidence type="ECO:0000313" key="2">
    <source>
        <dbReference type="Proteomes" id="UP000003635"/>
    </source>
</evidence>
<dbReference type="STRING" id="314256.OG2516_03915"/>
<gene>
    <name evidence="1" type="ORF">OG2516_03915</name>
</gene>
<dbReference type="eggNOG" id="ENOG50313P2">
    <property type="taxonomic scope" value="Bacteria"/>
</dbReference>
<proteinExistence type="predicted"/>
<dbReference type="EMBL" id="AAOT01000010">
    <property type="protein sequence ID" value="EAR51701.1"/>
    <property type="molecule type" value="Genomic_DNA"/>
</dbReference>
<dbReference type="HOGENOM" id="CLU_208527_1_0_5"/>
<dbReference type="AlphaFoldDB" id="Q2CG28"/>